<dbReference type="Proteomes" id="UP000681967">
    <property type="component" value="Unassembled WGS sequence"/>
</dbReference>
<evidence type="ECO:0000313" key="2">
    <source>
        <dbReference type="Proteomes" id="UP000681967"/>
    </source>
</evidence>
<accession>A0A8S2U1W3</accession>
<protein>
    <submittedName>
        <fullName evidence="1">Uncharacterized protein</fullName>
    </submittedName>
</protein>
<comment type="caution">
    <text evidence="1">The sequence shown here is derived from an EMBL/GenBank/DDBJ whole genome shotgun (WGS) entry which is preliminary data.</text>
</comment>
<dbReference type="AlphaFoldDB" id="A0A8S2U1W3"/>
<dbReference type="EMBL" id="CAJOBH010037973">
    <property type="protein sequence ID" value="CAF4313046.1"/>
    <property type="molecule type" value="Genomic_DNA"/>
</dbReference>
<evidence type="ECO:0000313" key="1">
    <source>
        <dbReference type="EMBL" id="CAF4313046.1"/>
    </source>
</evidence>
<reference evidence="1" key="1">
    <citation type="submission" date="2021-02" db="EMBL/GenBank/DDBJ databases">
        <authorList>
            <person name="Nowell W R."/>
        </authorList>
    </citation>
    <scope>NUCLEOTIDE SEQUENCE</scope>
</reference>
<name>A0A8S2U1W3_9BILA</name>
<proteinExistence type="predicted"/>
<organism evidence="1 2">
    <name type="scientific">Rotaria magnacalcarata</name>
    <dbReference type="NCBI Taxonomy" id="392030"/>
    <lineage>
        <taxon>Eukaryota</taxon>
        <taxon>Metazoa</taxon>
        <taxon>Spiralia</taxon>
        <taxon>Gnathifera</taxon>
        <taxon>Rotifera</taxon>
        <taxon>Eurotatoria</taxon>
        <taxon>Bdelloidea</taxon>
        <taxon>Philodinida</taxon>
        <taxon>Philodinidae</taxon>
        <taxon>Rotaria</taxon>
    </lineage>
</organism>
<sequence length="182" mass="20940">MSLPFHLIFVQFEDKVYLTVPQHIYTPSVTIQTKIARSQYCPHIRELFNQTLIAYSILRRIKYYHLTCMKDSNLGFLRAVAYSSSIGGLSSLVGTAPNVYLKGFVERLFQCRPPFERFEVQTHLKPMLNKQHKDLGRPKHISDGTATIFCGILPLTLPDSNPFNRKILFSTFTLNETNADKR</sequence>
<gene>
    <name evidence="1" type="ORF">BYL167_LOCUS27965</name>
</gene>